<keyword evidence="4 9" id="KW-0863">Zinc-finger</keyword>
<feature type="domain" description="C2H2-type" evidence="11">
    <location>
        <begin position="323"/>
        <end position="353"/>
    </location>
</feature>
<feature type="compositionally biased region" description="Basic and acidic residues" evidence="10">
    <location>
        <begin position="470"/>
        <end position="480"/>
    </location>
</feature>
<evidence type="ECO:0000256" key="4">
    <source>
        <dbReference type="ARBA" id="ARBA00022771"/>
    </source>
</evidence>
<feature type="domain" description="C2H2-type" evidence="11">
    <location>
        <begin position="293"/>
        <end position="322"/>
    </location>
</feature>
<dbReference type="PROSITE" id="PS50157">
    <property type="entry name" value="ZINC_FINGER_C2H2_2"/>
    <property type="match status" value="4"/>
</dbReference>
<proteinExistence type="predicted"/>
<keyword evidence="2" id="KW-0479">Metal-binding</keyword>
<dbReference type="Gene3D" id="3.30.160.60">
    <property type="entry name" value="Classic Zinc Finger"/>
    <property type="match status" value="3"/>
</dbReference>
<dbReference type="GO" id="GO:0006357">
    <property type="term" value="P:regulation of transcription by RNA polymerase II"/>
    <property type="evidence" value="ECO:0007669"/>
    <property type="project" value="TreeGrafter"/>
</dbReference>
<keyword evidence="6" id="KW-0805">Transcription regulation</keyword>
<keyword evidence="12" id="KW-1185">Reference proteome</keyword>
<dbReference type="InterPro" id="IPR036236">
    <property type="entry name" value="Znf_C2H2_sf"/>
</dbReference>
<dbReference type="PANTHER" id="PTHR46179:SF13">
    <property type="entry name" value="C2H2-TYPE DOMAIN-CONTAINING PROTEIN"/>
    <property type="match status" value="1"/>
</dbReference>
<sequence>MGKLIDDINIDVVMSVLDVNDLPKQLLQHEDGDVDEQVELVVEDTGNVLGEEVIEYEEWPGPLHDHEYHPSEQIIVEPYVDEHGIIYEPEYEEWVLYIIVFFRILINVLCYRYVDESSPVVETSSVAGQHIDNSALLPSGNFFIIVYVCKLKLLVRVRCRLTTLILASMTNEVHPFVDQSDLLIEENYVLKMVYYRNLFWFTLLLIYRMDDVIDSVIAGVPLLKRKSPQNRAAIIAQCQICGLMLKHPSKIQAHMRTHTGEKPFECGTCGMRFATPSPLRIHIKRKHSKDRPFPCTWECGMNFVSIGARNEHEKIVHAGIKRYECTAPGCRRMFTRRRYLMMHRAKDHPGIYAPIFDPEEIAQAEMEADVEILAERETENALHNYTELTQQVLVDPSTNRIVHITTDGVVLEPENEHHFLEGEFIDDNDDTTADECFQYVEDDAGSRYVSVVDESEPVENIVDVQDHMDIHSSDSSDSLKSHVNCDSPKSKPQEPSETLEEVDRKKIWIKGLGDFDPPQMKTVRILKRKVPVRRSD</sequence>
<dbReference type="GO" id="GO:0005634">
    <property type="term" value="C:nucleus"/>
    <property type="evidence" value="ECO:0007669"/>
    <property type="project" value="UniProtKB-SubCell"/>
</dbReference>
<dbReference type="SMART" id="SM00355">
    <property type="entry name" value="ZnF_C2H2"/>
    <property type="match status" value="4"/>
</dbReference>
<reference evidence="13" key="1">
    <citation type="submission" date="2016-11" db="UniProtKB">
        <authorList>
            <consortium name="WormBaseParasite"/>
        </authorList>
    </citation>
    <scope>IDENTIFICATION</scope>
</reference>
<evidence type="ECO:0000313" key="12">
    <source>
        <dbReference type="Proteomes" id="UP000095283"/>
    </source>
</evidence>
<dbReference type="PANTHER" id="PTHR46179">
    <property type="entry name" value="ZINC FINGER PROTEIN"/>
    <property type="match status" value="1"/>
</dbReference>
<dbReference type="WBParaSite" id="Hba_11453">
    <property type="protein sequence ID" value="Hba_11453"/>
    <property type="gene ID" value="Hba_11453"/>
</dbReference>
<feature type="domain" description="C2H2-type" evidence="11">
    <location>
        <begin position="264"/>
        <end position="292"/>
    </location>
</feature>
<keyword evidence="7" id="KW-0804">Transcription</keyword>
<organism evidence="12 13">
    <name type="scientific">Heterorhabditis bacteriophora</name>
    <name type="common">Entomopathogenic nematode worm</name>
    <dbReference type="NCBI Taxonomy" id="37862"/>
    <lineage>
        <taxon>Eukaryota</taxon>
        <taxon>Metazoa</taxon>
        <taxon>Ecdysozoa</taxon>
        <taxon>Nematoda</taxon>
        <taxon>Chromadorea</taxon>
        <taxon>Rhabditida</taxon>
        <taxon>Rhabditina</taxon>
        <taxon>Rhabditomorpha</taxon>
        <taxon>Strongyloidea</taxon>
        <taxon>Heterorhabditidae</taxon>
        <taxon>Heterorhabditis</taxon>
    </lineage>
</organism>
<dbReference type="InterPro" id="IPR051061">
    <property type="entry name" value="Zinc_finger_trans_reg"/>
</dbReference>
<keyword evidence="3" id="KW-0677">Repeat</keyword>
<evidence type="ECO:0000256" key="5">
    <source>
        <dbReference type="ARBA" id="ARBA00022833"/>
    </source>
</evidence>
<name>A0A1I7X1Y7_HETBA</name>
<evidence type="ECO:0000256" key="3">
    <source>
        <dbReference type="ARBA" id="ARBA00022737"/>
    </source>
</evidence>
<evidence type="ECO:0000313" key="13">
    <source>
        <dbReference type="WBParaSite" id="Hba_11453"/>
    </source>
</evidence>
<dbReference type="PROSITE" id="PS00028">
    <property type="entry name" value="ZINC_FINGER_C2H2_1"/>
    <property type="match status" value="4"/>
</dbReference>
<evidence type="ECO:0000256" key="7">
    <source>
        <dbReference type="ARBA" id="ARBA00023163"/>
    </source>
</evidence>
<evidence type="ECO:0000256" key="1">
    <source>
        <dbReference type="ARBA" id="ARBA00004123"/>
    </source>
</evidence>
<evidence type="ECO:0000256" key="10">
    <source>
        <dbReference type="SAM" id="MobiDB-lite"/>
    </source>
</evidence>
<evidence type="ECO:0000259" key="11">
    <source>
        <dbReference type="PROSITE" id="PS50157"/>
    </source>
</evidence>
<dbReference type="FunFam" id="3.30.160.60:FF:001049">
    <property type="entry name" value="zinc finger protein 319"/>
    <property type="match status" value="1"/>
</dbReference>
<keyword evidence="8" id="KW-0539">Nucleus</keyword>
<keyword evidence="5" id="KW-0862">Zinc</keyword>
<dbReference type="GO" id="GO:0008270">
    <property type="term" value="F:zinc ion binding"/>
    <property type="evidence" value="ECO:0007669"/>
    <property type="project" value="UniProtKB-KW"/>
</dbReference>
<evidence type="ECO:0000256" key="9">
    <source>
        <dbReference type="PROSITE-ProRule" id="PRU00042"/>
    </source>
</evidence>
<feature type="region of interest" description="Disordered" evidence="10">
    <location>
        <begin position="470"/>
        <end position="502"/>
    </location>
</feature>
<dbReference type="Pfam" id="PF00096">
    <property type="entry name" value="zf-C2H2"/>
    <property type="match status" value="2"/>
</dbReference>
<accession>A0A1I7X1Y7</accession>
<evidence type="ECO:0000256" key="6">
    <source>
        <dbReference type="ARBA" id="ARBA00023015"/>
    </source>
</evidence>
<feature type="domain" description="C2H2-type" evidence="11">
    <location>
        <begin position="236"/>
        <end position="263"/>
    </location>
</feature>
<evidence type="ECO:0000256" key="2">
    <source>
        <dbReference type="ARBA" id="ARBA00022723"/>
    </source>
</evidence>
<dbReference type="AlphaFoldDB" id="A0A1I7X1Y7"/>
<comment type="subcellular location">
    <subcellularLocation>
        <location evidence="1">Nucleus</location>
    </subcellularLocation>
</comment>
<protein>
    <submittedName>
        <fullName evidence="13">C2H2-type domain-containing protein</fullName>
    </submittedName>
</protein>
<dbReference type="SUPFAM" id="SSF57667">
    <property type="entry name" value="beta-beta-alpha zinc fingers"/>
    <property type="match status" value="2"/>
</dbReference>
<evidence type="ECO:0000256" key="8">
    <source>
        <dbReference type="ARBA" id="ARBA00023242"/>
    </source>
</evidence>
<dbReference type="Proteomes" id="UP000095283">
    <property type="component" value="Unplaced"/>
</dbReference>
<dbReference type="InterPro" id="IPR013087">
    <property type="entry name" value="Znf_C2H2_type"/>
</dbReference>